<name>A0A0A8ZWI7_ARUDO</name>
<sequence length="57" mass="6399">MSLQMMKLKGGDHCSSKYSDHVGLTQPICSLCFVEALYLQCVFQACTMSICMWCDVL</sequence>
<evidence type="ECO:0000313" key="1">
    <source>
        <dbReference type="EMBL" id="JAD39137.1"/>
    </source>
</evidence>
<accession>A0A0A8ZWI7</accession>
<proteinExistence type="predicted"/>
<organism evidence="1">
    <name type="scientific">Arundo donax</name>
    <name type="common">Giant reed</name>
    <name type="synonym">Donax arundinaceus</name>
    <dbReference type="NCBI Taxonomy" id="35708"/>
    <lineage>
        <taxon>Eukaryota</taxon>
        <taxon>Viridiplantae</taxon>
        <taxon>Streptophyta</taxon>
        <taxon>Embryophyta</taxon>
        <taxon>Tracheophyta</taxon>
        <taxon>Spermatophyta</taxon>
        <taxon>Magnoliopsida</taxon>
        <taxon>Liliopsida</taxon>
        <taxon>Poales</taxon>
        <taxon>Poaceae</taxon>
        <taxon>PACMAD clade</taxon>
        <taxon>Arundinoideae</taxon>
        <taxon>Arundineae</taxon>
        <taxon>Arundo</taxon>
    </lineage>
</organism>
<reference evidence="1" key="1">
    <citation type="submission" date="2014-09" db="EMBL/GenBank/DDBJ databases">
        <authorList>
            <person name="Magalhaes I.L.F."/>
            <person name="Oliveira U."/>
            <person name="Santos F.R."/>
            <person name="Vidigal T.H.D.A."/>
            <person name="Brescovit A.D."/>
            <person name="Santos A.J."/>
        </authorList>
    </citation>
    <scope>NUCLEOTIDE SEQUENCE</scope>
    <source>
        <tissue evidence="1">Shoot tissue taken approximately 20 cm above the soil surface</tissue>
    </source>
</reference>
<dbReference type="EMBL" id="GBRH01258758">
    <property type="protein sequence ID" value="JAD39137.1"/>
    <property type="molecule type" value="Transcribed_RNA"/>
</dbReference>
<protein>
    <submittedName>
        <fullName evidence="1">Uncharacterized protein</fullName>
    </submittedName>
</protein>
<dbReference type="AlphaFoldDB" id="A0A0A8ZWI7"/>
<reference evidence="1" key="2">
    <citation type="journal article" date="2015" name="Data Brief">
        <title>Shoot transcriptome of the giant reed, Arundo donax.</title>
        <authorList>
            <person name="Barrero R.A."/>
            <person name="Guerrero F.D."/>
            <person name="Moolhuijzen P."/>
            <person name="Goolsby J.A."/>
            <person name="Tidwell J."/>
            <person name="Bellgard S.E."/>
            <person name="Bellgard M.I."/>
        </authorList>
    </citation>
    <scope>NUCLEOTIDE SEQUENCE</scope>
    <source>
        <tissue evidence="1">Shoot tissue taken approximately 20 cm above the soil surface</tissue>
    </source>
</reference>